<evidence type="ECO:0008006" key="4">
    <source>
        <dbReference type="Google" id="ProtNLM"/>
    </source>
</evidence>
<evidence type="ECO:0000313" key="3">
    <source>
        <dbReference type="Proteomes" id="UP000484076"/>
    </source>
</evidence>
<gene>
    <name evidence="2" type="ORF">GEU84_020345</name>
</gene>
<evidence type="ECO:0000313" key="2">
    <source>
        <dbReference type="EMBL" id="NUB46747.1"/>
    </source>
</evidence>
<sequence>MNTLKLILAAATALGTCMPVFAGEQPNLLIVSEDADQDTIPRNSRIFNRVERAIASEMQAKGFRVYDETAVSMDITDPHRTRRNDAELISVARRVSAPIDAITVFQIYASTEKNQYADIVDLRVRIDGRILEVNNGAFLGAYEVSYGPGDLPPLPVNCDRDCVIEHVGDQARRVAADVGAELASRLDSISPVATEGSGTVGAASVVPEAGQTVTSAAQAEVCDGLTQAYTLQFRGFEPSELTRIEEYLVSFKGYDHHRPLRTDTVQSDYWYETCSDAARLNRNLRLMTEILDTDARVAVTDNRIEVEKRRVPVTR</sequence>
<dbReference type="EMBL" id="WHUT02000020">
    <property type="protein sequence ID" value="NUB46747.1"/>
    <property type="molecule type" value="Genomic_DNA"/>
</dbReference>
<reference evidence="2" key="1">
    <citation type="submission" date="2020-05" db="EMBL/GenBank/DDBJ databases">
        <title>Fertoebacter nigrum gen. nov., sp. nov., a new member of the family Rhodobacteraceae.</title>
        <authorList>
            <person name="Szuroczki S."/>
            <person name="Abbaszade G."/>
            <person name="Buni D."/>
            <person name="Schumann P."/>
            <person name="Toth E."/>
        </authorList>
    </citation>
    <scope>NUCLEOTIDE SEQUENCE</scope>
    <source>
        <strain evidence="2">RG-N-1a</strain>
    </source>
</reference>
<organism evidence="2 3">
    <name type="scientific">Fertoeibacter niger</name>
    <dbReference type="NCBI Taxonomy" id="2656921"/>
    <lineage>
        <taxon>Bacteria</taxon>
        <taxon>Pseudomonadati</taxon>
        <taxon>Pseudomonadota</taxon>
        <taxon>Alphaproteobacteria</taxon>
        <taxon>Rhodobacterales</taxon>
        <taxon>Paracoccaceae</taxon>
        <taxon>Fertoeibacter</taxon>
    </lineage>
</organism>
<feature type="chain" id="PRO_5036468194" description="Flagellar assembly protein T N-terminal domain-containing protein" evidence="1">
    <location>
        <begin position="23"/>
        <end position="315"/>
    </location>
</feature>
<protein>
    <recommendedName>
        <fullName evidence="4">Flagellar assembly protein T N-terminal domain-containing protein</fullName>
    </recommendedName>
</protein>
<dbReference type="AlphaFoldDB" id="A0A8X8KSP6"/>
<proteinExistence type="predicted"/>
<comment type="caution">
    <text evidence="2">The sequence shown here is derived from an EMBL/GenBank/DDBJ whole genome shotgun (WGS) entry which is preliminary data.</text>
</comment>
<feature type="signal peptide" evidence="1">
    <location>
        <begin position="1"/>
        <end position="22"/>
    </location>
</feature>
<evidence type="ECO:0000256" key="1">
    <source>
        <dbReference type="SAM" id="SignalP"/>
    </source>
</evidence>
<dbReference type="Proteomes" id="UP000484076">
    <property type="component" value="Unassembled WGS sequence"/>
</dbReference>
<dbReference type="RefSeq" id="WP_152828747.1">
    <property type="nucleotide sequence ID" value="NZ_WHUT02000020.1"/>
</dbReference>
<keyword evidence="1" id="KW-0732">Signal</keyword>
<accession>A0A8X8KSP6</accession>
<name>A0A8X8KSP6_9RHOB</name>
<keyword evidence="3" id="KW-1185">Reference proteome</keyword>